<keyword evidence="1" id="KW-1133">Transmembrane helix</keyword>
<dbReference type="NCBIfam" id="NF038083">
    <property type="entry name" value="CU044_5270_fam"/>
    <property type="match status" value="1"/>
</dbReference>
<protein>
    <recommendedName>
        <fullName evidence="4">CU044_5270 family protein</fullName>
    </recommendedName>
</protein>
<keyword evidence="1" id="KW-0812">Transmembrane</keyword>
<sequence>MNDVMRTLRRARPAELDPDAPVDERVRHAELARAMAAGPARDLREPATPAARRRFRPIWGVGLAGAVAAGTLAALILVPGGEDETGPPKNEGPGRTQPLDARTVLLAAADKAGGQPGGRRAYWYQQSIESHTAVVGEPGSSYAVVSRTKYETWTPGDPKAKVLIRRQDLGTKPATPKDVAAWRRAGSPTTFTAFLVAPPGSKTRKQFQGTTAPGPVEMESSRLHDGAVAWFGRNMTMKELQALPSDPKRLKAELMRYYEGHDTEGDRPMEADRWLYEVAGGLLTGFPVKPEVRAAAYRMLASLPLVKSLGQVKDPEGRPGHAIAIEHRVEKGVVRDQLIIDLGSGDALATTHTLVKPAAGVDFPAGGTLGSGVTLAAEWTDSVPR</sequence>
<dbReference type="RefSeq" id="WP_121433206.1">
    <property type="nucleotide sequence ID" value="NZ_RBWU01000001.1"/>
</dbReference>
<dbReference type="EMBL" id="RBWU01000001">
    <property type="protein sequence ID" value="RKS79729.1"/>
    <property type="molecule type" value="Genomic_DNA"/>
</dbReference>
<dbReference type="AlphaFoldDB" id="A0A495QZT1"/>
<evidence type="ECO:0000313" key="3">
    <source>
        <dbReference type="Proteomes" id="UP000274601"/>
    </source>
</evidence>
<evidence type="ECO:0000256" key="1">
    <source>
        <dbReference type="SAM" id="Phobius"/>
    </source>
</evidence>
<dbReference type="InterPro" id="IPR047789">
    <property type="entry name" value="CU044_5270-like"/>
</dbReference>
<accession>A0A495QZT1</accession>
<organism evidence="2 3">
    <name type="scientific">Actinomadura pelletieri DSM 43383</name>
    <dbReference type="NCBI Taxonomy" id="1120940"/>
    <lineage>
        <taxon>Bacteria</taxon>
        <taxon>Bacillati</taxon>
        <taxon>Actinomycetota</taxon>
        <taxon>Actinomycetes</taxon>
        <taxon>Streptosporangiales</taxon>
        <taxon>Thermomonosporaceae</taxon>
        <taxon>Actinomadura</taxon>
    </lineage>
</organism>
<keyword evidence="1" id="KW-0472">Membrane</keyword>
<evidence type="ECO:0000313" key="2">
    <source>
        <dbReference type="EMBL" id="RKS79729.1"/>
    </source>
</evidence>
<dbReference type="OrthoDB" id="3467914at2"/>
<reference evidence="2 3" key="1">
    <citation type="submission" date="2018-10" db="EMBL/GenBank/DDBJ databases">
        <title>Genomic Encyclopedia of Archaeal and Bacterial Type Strains, Phase II (KMG-II): from individual species to whole genera.</title>
        <authorList>
            <person name="Goeker M."/>
        </authorList>
    </citation>
    <scope>NUCLEOTIDE SEQUENCE [LARGE SCALE GENOMIC DNA]</scope>
    <source>
        <strain evidence="2 3">DSM 43383</strain>
    </source>
</reference>
<name>A0A495QZT1_9ACTN</name>
<dbReference type="Proteomes" id="UP000274601">
    <property type="component" value="Unassembled WGS sequence"/>
</dbReference>
<gene>
    <name evidence="2" type="ORF">BZB76_1207</name>
</gene>
<proteinExistence type="predicted"/>
<evidence type="ECO:0008006" key="4">
    <source>
        <dbReference type="Google" id="ProtNLM"/>
    </source>
</evidence>
<keyword evidence="3" id="KW-1185">Reference proteome</keyword>
<feature type="transmembrane region" description="Helical" evidence="1">
    <location>
        <begin position="58"/>
        <end position="78"/>
    </location>
</feature>
<comment type="caution">
    <text evidence="2">The sequence shown here is derived from an EMBL/GenBank/DDBJ whole genome shotgun (WGS) entry which is preliminary data.</text>
</comment>